<evidence type="ECO:0000259" key="11">
    <source>
        <dbReference type="PROSITE" id="PS50893"/>
    </source>
</evidence>
<comment type="catalytic activity">
    <reaction evidence="10">
        <text>a polar amino acid(out) + ATP + H2O = a polar amino acid(in) + ADP + phosphate + H(+)</text>
        <dbReference type="Rhea" id="RHEA:14673"/>
        <dbReference type="ChEBI" id="CHEBI:15377"/>
        <dbReference type="ChEBI" id="CHEBI:15378"/>
        <dbReference type="ChEBI" id="CHEBI:30616"/>
        <dbReference type="ChEBI" id="CHEBI:43474"/>
        <dbReference type="ChEBI" id="CHEBI:62031"/>
        <dbReference type="ChEBI" id="CHEBI:456216"/>
        <dbReference type="EC" id="7.4.2.1"/>
    </reaction>
    <physiologicalReaction direction="left-to-right" evidence="10">
        <dbReference type="Rhea" id="RHEA:14674"/>
    </physiologicalReaction>
</comment>
<dbReference type="GO" id="GO:0005524">
    <property type="term" value="F:ATP binding"/>
    <property type="evidence" value="ECO:0007669"/>
    <property type="project" value="UniProtKB-KW"/>
</dbReference>
<accession>A0A7G9S2B7</accession>
<dbReference type="PROSITE" id="PS00211">
    <property type="entry name" value="ABC_TRANSPORTER_1"/>
    <property type="match status" value="1"/>
</dbReference>
<reference evidence="12 13" key="1">
    <citation type="submission" date="2020-08" db="EMBL/GenBank/DDBJ databases">
        <title>Genome sequence of Leucobacter denitrificans KACC 14055T.</title>
        <authorList>
            <person name="Hyun D.-W."/>
            <person name="Bae J.-W."/>
        </authorList>
    </citation>
    <scope>NUCLEOTIDE SEQUENCE [LARGE SCALE GENOMIC DNA]</scope>
    <source>
        <strain evidence="12 13">KACC 14055</strain>
    </source>
</reference>
<evidence type="ECO:0000256" key="4">
    <source>
        <dbReference type="ARBA" id="ARBA00022475"/>
    </source>
</evidence>
<evidence type="ECO:0000256" key="7">
    <source>
        <dbReference type="ARBA" id="ARBA00022970"/>
    </source>
</evidence>
<sequence length="258" mass="28548">MAQHSEDTQPFLVAENISVEFNGKPAVQDISLTVERGEVVAIIGPSGSGKSTFLRCINHLQSPTSGTVRIDGVAITEGRDRHPNARDLAQLRRRVGMVFQQFNLFPNLTALENVMLAQIHALGRSKQEAREKALALLDRVGLAERANHRPDECSGGQQQRIAIARTLALDPLVVLFDEPTSALDPELGAEVLTVMRELAEAGMTMIVVTHEMQFAEDVADRLVFISDGRIVEEGKPRDVLRNPQHPRTQRFLHAVLER</sequence>
<dbReference type="Pfam" id="PF00005">
    <property type="entry name" value="ABC_tran"/>
    <property type="match status" value="1"/>
</dbReference>
<dbReference type="Proteomes" id="UP000515934">
    <property type="component" value="Chromosome"/>
</dbReference>
<dbReference type="InterPro" id="IPR003439">
    <property type="entry name" value="ABC_transporter-like_ATP-bd"/>
</dbReference>
<dbReference type="InterPro" id="IPR017871">
    <property type="entry name" value="ABC_transporter-like_CS"/>
</dbReference>
<feature type="domain" description="ABC transporter" evidence="11">
    <location>
        <begin position="12"/>
        <end position="252"/>
    </location>
</feature>
<dbReference type="InterPro" id="IPR030679">
    <property type="entry name" value="ABC_ATPase_HisP-typ"/>
</dbReference>
<dbReference type="SUPFAM" id="SSF52540">
    <property type="entry name" value="P-loop containing nucleoside triphosphate hydrolases"/>
    <property type="match status" value="1"/>
</dbReference>
<dbReference type="KEGG" id="ldn:H9L06_06595"/>
<evidence type="ECO:0000256" key="1">
    <source>
        <dbReference type="ARBA" id="ARBA00004202"/>
    </source>
</evidence>
<dbReference type="FunFam" id="3.40.50.300:FF:000020">
    <property type="entry name" value="Amino acid ABC transporter ATP-binding component"/>
    <property type="match status" value="1"/>
</dbReference>
<proteinExistence type="inferred from homology"/>
<dbReference type="Gene3D" id="3.40.50.300">
    <property type="entry name" value="P-loop containing nucleotide triphosphate hydrolases"/>
    <property type="match status" value="1"/>
</dbReference>
<evidence type="ECO:0000256" key="5">
    <source>
        <dbReference type="ARBA" id="ARBA00022741"/>
    </source>
</evidence>
<evidence type="ECO:0000256" key="2">
    <source>
        <dbReference type="ARBA" id="ARBA00005417"/>
    </source>
</evidence>
<dbReference type="GO" id="GO:0015426">
    <property type="term" value="F:ATPase-coupled polar amino acid-transporter activity"/>
    <property type="evidence" value="ECO:0007669"/>
    <property type="project" value="UniProtKB-EC"/>
</dbReference>
<evidence type="ECO:0000256" key="3">
    <source>
        <dbReference type="ARBA" id="ARBA00022448"/>
    </source>
</evidence>
<dbReference type="InterPro" id="IPR027417">
    <property type="entry name" value="P-loop_NTPase"/>
</dbReference>
<dbReference type="SMART" id="SM00382">
    <property type="entry name" value="AAA"/>
    <property type="match status" value="1"/>
</dbReference>
<evidence type="ECO:0000313" key="12">
    <source>
        <dbReference type="EMBL" id="QNN61992.1"/>
    </source>
</evidence>
<comment type="similarity">
    <text evidence="2">Belongs to the ABC transporter superfamily.</text>
</comment>
<dbReference type="GO" id="GO:0005886">
    <property type="term" value="C:plasma membrane"/>
    <property type="evidence" value="ECO:0007669"/>
    <property type="project" value="UniProtKB-SubCell"/>
</dbReference>
<comment type="subcellular location">
    <subcellularLocation>
        <location evidence="1">Cell membrane</location>
        <topology evidence="1">Peripheral membrane protein</topology>
    </subcellularLocation>
</comment>
<dbReference type="CDD" id="cd03262">
    <property type="entry name" value="ABC_HisP_GlnQ"/>
    <property type="match status" value="1"/>
</dbReference>
<evidence type="ECO:0000256" key="8">
    <source>
        <dbReference type="ARBA" id="ARBA00023136"/>
    </source>
</evidence>
<keyword evidence="4" id="KW-1003">Cell membrane</keyword>
<gene>
    <name evidence="12" type="ORF">H9L06_06595</name>
</gene>
<dbReference type="InterPro" id="IPR003593">
    <property type="entry name" value="AAA+_ATPase"/>
</dbReference>
<evidence type="ECO:0000313" key="13">
    <source>
        <dbReference type="Proteomes" id="UP000515934"/>
    </source>
</evidence>
<keyword evidence="3" id="KW-0813">Transport</keyword>
<dbReference type="EMBL" id="CP060716">
    <property type="protein sequence ID" value="QNN61992.1"/>
    <property type="molecule type" value="Genomic_DNA"/>
</dbReference>
<evidence type="ECO:0000256" key="9">
    <source>
        <dbReference type="ARBA" id="ARBA00038850"/>
    </source>
</evidence>
<dbReference type="EC" id="7.4.2.1" evidence="9"/>
<dbReference type="RefSeq" id="WP_187554463.1">
    <property type="nucleotide sequence ID" value="NZ_CP060716.1"/>
</dbReference>
<dbReference type="PANTHER" id="PTHR43166">
    <property type="entry name" value="AMINO ACID IMPORT ATP-BINDING PROTEIN"/>
    <property type="match status" value="1"/>
</dbReference>
<keyword evidence="6 12" id="KW-0067">ATP-binding</keyword>
<dbReference type="PIRSF" id="PIRSF039085">
    <property type="entry name" value="ABC_ATPase_HisP"/>
    <property type="match status" value="1"/>
</dbReference>
<keyword evidence="8" id="KW-0472">Membrane</keyword>
<name>A0A7G9S2B7_9MICO</name>
<keyword evidence="5" id="KW-0547">Nucleotide-binding</keyword>
<dbReference type="PROSITE" id="PS50893">
    <property type="entry name" value="ABC_TRANSPORTER_2"/>
    <property type="match status" value="1"/>
</dbReference>
<keyword evidence="7" id="KW-0029">Amino-acid transport</keyword>
<evidence type="ECO:0000256" key="6">
    <source>
        <dbReference type="ARBA" id="ARBA00022840"/>
    </source>
</evidence>
<dbReference type="InterPro" id="IPR050086">
    <property type="entry name" value="MetN_ABC_transporter-like"/>
</dbReference>
<organism evidence="12 13">
    <name type="scientific">Leucobacter denitrificans</name>
    <dbReference type="NCBI Taxonomy" id="683042"/>
    <lineage>
        <taxon>Bacteria</taxon>
        <taxon>Bacillati</taxon>
        <taxon>Actinomycetota</taxon>
        <taxon>Actinomycetes</taxon>
        <taxon>Micrococcales</taxon>
        <taxon>Microbacteriaceae</taxon>
        <taxon>Leucobacter</taxon>
    </lineage>
</organism>
<dbReference type="GO" id="GO:0016887">
    <property type="term" value="F:ATP hydrolysis activity"/>
    <property type="evidence" value="ECO:0007669"/>
    <property type="project" value="InterPro"/>
</dbReference>
<evidence type="ECO:0000256" key="10">
    <source>
        <dbReference type="ARBA" id="ARBA00047624"/>
    </source>
</evidence>
<dbReference type="PANTHER" id="PTHR43166:SF9">
    <property type="entry name" value="GLUTAMATE_ASPARTATE IMPORT ATP-BINDING PROTEIN GLTL"/>
    <property type="match status" value="1"/>
</dbReference>
<keyword evidence="13" id="KW-1185">Reference proteome</keyword>
<dbReference type="AlphaFoldDB" id="A0A7G9S2B7"/>
<protein>
    <recommendedName>
        <fullName evidence="9">ABC-type polar-amino-acid transporter</fullName>
        <ecNumber evidence="9">7.4.2.1</ecNumber>
    </recommendedName>
</protein>